<dbReference type="InterPro" id="IPR050492">
    <property type="entry name" value="Bact_metal-bind_prot9"/>
</dbReference>
<sequence>MKRTSIAILILGLITLFVAGCTKSDGSTENNTDLNIYTSIYPIQFAVEQIAGETADVHSVYPPGVDAHSYEPTSKDMTNIARSDAFIYLGAGMEGFAESAADALDSEDVKLIELGKNEHLFDKGTKNDASGHSHEEEAHSDKEKPHDGEAETHNDGHSDKEKSHDDEAEAHNDGHSDEEKSHDDEAEAHNDGYSYEEGAHDGHSHGDHDPHIWLDPMRMIELSEIVKDQLIELNPDEKDLYQANFNKLKEQLQSLDHDFQTVLEAKTNKHILVSHAAYGYWEERYGLEQIAINGLSTNNEPSQKELTEIIDQAEKYNLNYIIFEQNTSNRVSKVIQEHIQAKTATIHNLSVLTEKDLENNEDYLSIMKKNLETLDQVTS</sequence>
<proteinExistence type="predicted"/>
<name>A0A0L0QMM2_VIRPA</name>
<protein>
    <recommendedName>
        <fullName evidence="5">Adhesin</fullName>
    </recommendedName>
</protein>
<accession>A0A0L0QMM2</accession>
<feature type="chain" id="PRO_5038566614" description="Adhesin" evidence="2">
    <location>
        <begin position="20"/>
        <end position="379"/>
    </location>
</feature>
<dbReference type="Pfam" id="PF01297">
    <property type="entry name" value="ZnuA"/>
    <property type="match status" value="1"/>
</dbReference>
<evidence type="ECO:0000256" key="1">
    <source>
        <dbReference type="SAM" id="MobiDB-lite"/>
    </source>
</evidence>
<keyword evidence="4" id="KW-1185">Reference proteome</keyword>
<dbReference type="AlphaFoldDB" id="A0A0L0QMM2"/>
<dbReference type="Proteomes" id="UP000036780">
    <property type="component" value="Unassembled WGS sequence"/>
</dbReference>
<keyword evidence="2" id="KW-0732">Signal</keyword>
<dbReference type="RefSeq" id="WP_050352409.1">
    <property type="nucleotide sequence ID" value="NZ_CP073011.1"/>
</dbReference>
<evidence type="ECO:0008006" key="5">
    <source>
        <dbReference type="Google" id="ProtNLM"/>
    </source>
</evidence>
<dbReference type="EMBL" id="LGTO01000007">
    <property type="protein sequence ID" value="KNE19852.1"/>
    <property type="molecule type" value="Genomic_DNA"/>
</dbReference>
<dbReference type="SUPFAM" id="SSF53807">
    <property type="entry name" value="Helical backbone' metal receptor"/>
    <property type="match status" value="1"/>
</dbReference>
<dbReference type="PANTHER" id="PTHR42953:SF8">
    <property type="entry name" value="ZINT DOMAIN-CONTAINING PROTEIN"/>
    <property type="match status" value="1"/>
</dbReference>
<evidence type="ECO:0000313" key="4">
    <source>
        <dbReference type="Proteomes" id="UP000036780"/>
    </source>
</evidence>
<evidence type="ECO:0000313" key="3">
    <source>
        <dbReference type="EMBL" id="KNE19852.1"/>
    </source>
</evidence>
<dbReference type="GeneID" id="66871060"/>
<reference evidence="4" key="1">
    <citation type="submission" date="2015-07" db="EMBL/GenBank/DDBJ databases">
        <title>Fjat-10053 dsm26.</title>
        <authorList>
            <person name="Liu B."/>
            <person name="Wang J."/>
            <person name="Zhu Y."/>
            <person name="Liu G."/>
            <person name="Chen Q."/>
            <person name="Chen Z."/>
            <person name="Lan J."/>
            <person name="Che J."/>
            <person name="Ge C."/>
            <person name="Shi H."/>
            <person name="Pan Z."/>
            <person name="Liu X."/>
        </authorList>
    </citation>
    <scope>NUCLEOTIDE SEQUENCE [LARGE SCALE GENOMIC DNA]</scope>
    <source>
        <strain evidence="4">DSM 26</strain>
    </source>
</reference>
<dbReference type="InterPro" id="IPR006127">
    <property type="entry name" value="ZnuA-like"/>
</dbReference>
<dbReference type="PANTHER" id="PTHR42953">
    <property type="entry name" value="HIGH-AFFINITY ZINC UPTAKE SYSTEM PROTEIN ZNUA-RELATED"/>
    <property type="match status" value="1"/>
</dbReference>
<dbReference type="Gene3D" id="3.40.50.1980">
    <property type="entry name" value="Nitrogenase molybdenum iron protein domain"/>
    <property type="match status" value="2"/>
</dbReference>
<feature type="signal peptide" evidence="2">
    <location>
        <begin position="1"/>
        <end position="19"/>
    </location>
</feature>
<dbReference type="GO" id="GO:0030001">
    <property type="term" value="P:metal ion transport"/>
    <property type="evidence" value="ECO:0007669"/>
    <property type="project" value="InterPro"/>
</dbReference>
<evidence type="ECO:0000256" key="2">
    <source>
        <dbReference type="SAM" id="SignalP"/>
    </source>
</evidence>
<feature type="compositionally biased region" description="Basic and acidic residues" evidence="1">
    <location>
        <begin position="121"/>
        <end position="190"/>
    </location>
</feature>
<feature type="region of interest" description="Disordered" evidence="1">
    <location>
        <begin position="121"/>
        <end position="209"/>
    </location>
</feature>
<comment type="caution">
    <text evidence="3">The sequence shown here is derived from an EMBL/GenBank/DDBJ whole genome shotgun (WGS) entry which is preliminary data.</text>
</comment>
<dbReference type="PATRIC" id="fig|1473.5.peg.1799"/>
<organism evidence="3 4">
    <name type="scientific">Virgibacillus pantothenticus</name>
    <dbReference type="NCBI Taxonomy" id="1473"/>
    <lineage>
        <taxon>Bacteria</taxon>
        <taxon>Bacillati</taxon>
        <taxon>Bacillota</taxon>
        <taxon>Bacilli</taxon>
        <taxon>Bacillales</taxon>
        <taxon>Bacillaceae</taxon>
        <taxon>Virgibacillus</taxon>
    </lineage>
</organism>
<feature type="compositionally biased region" description="Basic and acidic residues" evidence="1">
    <location>
        <begin position="197"/>
        <end position="209"/>
    </location>
</feature>
<dbReference type="PROSITE" id="PS51257">
    <property type="entry name" value="PROKAR_LIPOPROTEIN"/>
    <property type="match status" value="1"/>
</dbReference>
<dbReference type="GO" id="GO:0046872">
    <property type="term" value="F:metal ion binding"/>
    <property type="evidence" value="ECO:0007669"/>
    <property type="project" value="InterPro"/>
</dbReference>
<gene>
    <name evidence="3" type="ORF">AFK71_15645</name>
</gene>